<comment type="caution">
    <text evidence="1">The sequence shown here is derived from an EMBL/GenBank/DDBJ whole genome shotgun (WGS) entry which is preliminary data.</text>
</comment>
<evidence type="ECO:0000313" key="1">
    <source>
        <dbReference type="EMBL" id="PIQ71688.1"/>
    </source>
</evidence>
<dbReference type="EMBL" id="PCVK01000054">
    <property type="protein sequence ID" value="PIQ71688.1"/>
    <property type="molecule type" value="Genomic_DNA"/>
</dbReference>
<proteinExistence type="predicted"/>
<dbReference type="AlphaFoldDB" id="A0A2H0KKA0"/>
<organism evidence="1 2">
    <name type="scientific">Candidatus Roizmanbacteria bacterium CG11_big_fil_rev_8_21_14_0_20_37_16</name>
    <dbReference type="NCBI Taxonomy" id="1974857"/>
    <lineage>
        <taxon>Bacteria</taxon>
        <taxon>Candidatus Roizmaniibacteriota</taxon>
    </lineage>
</organism>
<reference evidence="1 2" key="1">
    <citation type="submission" date="2017-09" db="EMBL/GenBank/DDBJ databases">
        <title>Depth-based differentiation of microbial function through sediment-hosted aquifers and enrichment of novel symbionts in the deep terrestrial subsurface.</title>
        <authorList>
            <person name="Probst A.J."/>
            <person name="Ladd B."/>
            <person name="Jarett J.K."/>
            <person name="Geller-Mcgrath D.E."/>
            <person name="Sieber C.M."/>
            <person name="Emerson J.B."/>
            <person name="Anantharaman K."/>
            <person name="Thomas B.C."/>
            <person name="Malmstrom R."/>
            <person name="Stieglmeier M."/>
            <person name="Klingl A."/>
            <person name="Woyke T."/>
            <person name="Ryan C.M."/>
            <person name="Banfield J.F."/>
        </authorList>
    </citation>
    <scope>NUCLEOTIDE SEQUENCE [LARGE SCALE GENOMIC DNA]</scope>
    <source>
        <strain evidence="1">CG11_big_fil_rev_8_21_14_0_20_37_16</strain>
    </source>
</reference>
<accession>A0A2H0KKA0</accession>
<dbReference type="Proteomes" id="UP000229497">
    <property type="component" value="Unassembled WGS sequence"/>
</dbReference>
<sequence length="113" mass="12696">MAEYIVHTDARIYVQLKTKPSYTVSCSVWEDFLAIPADIRPAKLQSPSNSSSLQLYLSMGAFTVFGLQSTRDRITYPEGTFFFATPTKAGGVTRAEKEVEEQPAEEWVQNQLI</sequence>
<protein>
    <submittedName>
        <fullName evidence="1">Uncharacterized protein</fullName>
    </submittedName>
</protein>
<gene>
    <name evidence="1" type="ORF">COV87_01930</name>
</gene>
<name>A0A2H0KKA0_9BACT</name>
<evidence type="ECO:0000313" key="2">
    <source>
        <dbReference type="Proteomes" id="UP000229497"/>
    </source>
</evidence>